<evidence type="ECO:0000313" key="4">
    <source>
        <dbReference type="EMBL" id="WAR30281.1"/>
    </source>
</evidence>
<dbReference type="Pfam" id="PF07690">
    <property type="entry name" value="MFS_1"/>
    <property type="match status" value="1"/>
</dbReference>
<feature type="transmembrane region" description="Helical" evidence="2">
    <location>
        <begin position="256"/>
        <end position="279"/>
    </location>
</feature>
<keyword evidence="2" id="KW-0472">Membrane</keyword>
<evidence type="ECO:0000256" key="2">
    <source>
        <dbReference type="SAM" id="Phobius"/>
    </source>
</evidence>
<name>A0ABY7GGI6_MYAAR</name>
<feature type="transmembrane region" description="Helical" evidence="2">
    <location>
        <begin position="61"/>
        <end position="82"/>
    </location>
</feature>
<feature type="transmembrane region" description="Helical" evidence="2">
    <location>
        <begin position="21"/>
        <end position="41"/>
    </location>
</feature>
<dbReference type="SUPFAM" id="SSF103473">
    <property type="entry name" value="MFS general substrate transporter"/>
    <property type="match status" value="1"/>
</dbReference>
<dbReference type="InterPro" id="IPR050327">
    <property type="entry name" value="Proton-linked_MCT"/>
</dbReference>
<dbReference type="PANTHER" id="PTHR11360">
    <property type="entry name" value="MONOCARBOXYLATE TRANSPORTER"/>
    <property type="match status" value="1"/>
</dbReference>
<feature type="transmembrane region" description="Helical" evidence="2">
    <location>
        <begin position="180"/>
        <end position="198"/>
    </location>
</feature>
<evidence type="ECO:0000256" key="1">
    <source>
        <dbReference type="ARBA" id="ARBA00004141"/>
    </source>
</evidence>
<dbReference type="PROSITE" id="PS50850">
    <property type="entry name" value="MFS"/>
    <property type="match status" value="1"/>
</dbReference>
<accession>A0ABY7GGI6</accession>
<dbReference type="EMBL" id="CP111028">
    <property type="protein sequence ID" value="WAR30281.1"/>
    <property type="molecule type" value="Genomic_DNA"/>
</dbReference>
<protein>
    <submittedName>
        <fullName evidence="4">MOT14-like protein</fullName>
    </submittedName>
</protein>
<gene>
    <name evidence="4" type="ORF">MAR_032823</name>
</gene>
<dbReference type="InterPro" id="IPR036259">
    <property type="entry name" value="MFS_trans_sf"/>
</dbReference>
<dbReference type="InterPro" id="IPR020846">
    <property type="entry name" value="MFS_dom"/>
</dbReference>
<feature type="transmembrane region" description="Helical" evidence="2">
    <location>
        <begin position="114"/>
        <end position="135"/>
    </location>
</feature>
<sequence>MCLDESRCQRAHQRNMYVLHRWLVCTTALLANLVVLGVMFSMGTLLSDITATFNVSRTDAALVQTVAIVAGLCGGVFIGSLIHKFGERNVAVCLSFILSIGVVISYFATSVPFLMISIGLLGGTSGGGIYIAASAATGRHFHGKQGLFFVSVVNVGSGMGGVIFPYFFNYLTERFGPRGTYLITGGILLNMIPFTLLWNSPITKKLTKPKHEQNVCNDNAIEMESLTSVKSEVKTCYADKDTLCAAFKKLVTDRAFVFFAFGLATAYSCVMVVNVFDALQDSGLSQTNATLGWIRDKLGYYTIPFLLSASVEVLAIILLSIAQFYRSKYPKRLTDELKDVCAL</sequence>
<dbReference type="InterPro" id="IPR011701">
    <property type="entry name" value="MFS"/>
</dbReference>
<organism evidence="4 5">
    <name type="scientific">Mya arenaria</name>
    <name type="common">Soft-shell clam</name>
    <dbReference type="NCBI Taxonomy" id="6604"/>
    <lineage>
        <taxon>Eukaryota</taxon>
        <taxon>Metazoa</taxon>
        <taxon>Spiralia</taxon>
        <taxon>Lophotrochozoa</taxon>
        <taxon>Mollusca</taxon>
        <taxon>Bivalvia</taxon>
        <taxon>Autobranchia</taxon>
        <taxon>Heteroconchia</taxon>
        <taxon>Euheterodonta</taxon>
        <taxon>Imparidentia</taxon>
        <taxon>Neoheterodontei</taxon>
        <taxon>Myida</taxon>
        <taxon>Myoidea</taxon>
        <taxon>Myidae</taxon>
        <taxon>Mya</taxon>
    </lineage>
</organism>
<feature type="transmembrane region" description="Helical" evidence="2">
    <location>
        <begin position="299"/>
        <end position="322"/>
    </location>
</feature>
<evidence type="ECO:0000259" key="3">
    <source>
        <dbReference type="PROSITE" id="PS50850"/>
    </source>
</evidence>
<feature type="transmembrane region" description="Helical" evidence="2">
    <location>
        <begin position="89"/>
        <end position="108"/>
    </location>
</feature>
<dbReference type="Proteomes" id="UP001164746">
    <property type="component" value="Chromosome 17"/>
</dbReference>
<keyword evidence="2" id="KW-1133">Transmembrane helix</keyword>
<dbReference type="Gene3D" id="1.20.1250.20">
    <property type="entry name" value="MFS general substrate transporter like domains"/>
    <property type="match status" value="1"/>
</dbReference>
<proteinExistence type="predicted"/>
<comment type="subcellular location">
    <subcellularLocation>
        <location evidence="1">Membrane</location>
        <topology evidence="1">Multi-pass membrane protein</topology>
    </subcellularLocation>
</comment>
<feature type="transmembrane region" description="Helical" evidence="2">
    <location>
        <begin position="147"/>
        <end position="168"/>
    </location>
</feature>
<reference evidence="4" key="1">
    <citation type="submission" date="2022-11" db="EMBL/GenBank/DDBJ databases">
        <title>Centuries of genome instability and evolution in soft-shell clam transmissible cancer (bioRxiv).</title>
        <authorList>
            <person name="Hart S.F.M."/>
            <person name="Yonemitsu M.A."/>
            <person name="Giersch R.M."/>
            <person name="Beal B.F."/>
            <person name="Arriagada G."/>
            <person name="Davis B.W."/>
            <person name="Ostrander E.A."/>
            <person name="Goff S.P."/>
            <person name="Metzger M.J."/>
        </authorList>
    </citation>
    <scope>NUCLEOTIDE SEQUENCE</scope>
    <source>
        <strain evidence="4">MELC-2E11</strain>
        <tissue evidence="4">Siphon/mantle</tissue>
    </source>
</reference>
<keyword evidence="2" id="KW-0812">Transmembrane</keyword>
<feature type="domain" description="Major facilitator superfamily (MFS) profile" evidence="3">
    <location>
        <begin position="21"/>
        <end position="343"/>
    </location>
</feature>
<keyword evidence="5" id="KW-1185">Reference proteome</keyword>
<evidence type="ECO:0000313" key="5">
    <source>
        <dbReference type="Proteomes" id="UP001164746"/>
    </source>
</evidence>